<dbReference type="AlphaFoldDB" id="A0A6A4ZCH5"/>
<gene>
    <name evidence="1" type="ORF">AaE_012349</name>
</gene>
<name>A0A6A4ZCH5_APHAT</name>
<evidence type="ECO:0000313" key="2">
    <source>
        <dbReference type="Proteomes" id="UP000469452"/>
    </source>
</evidence>
<comment type="caution">
    <text evidence="1">The sequence shown here is derived from an EMBL/GenBank/DDBJ whole genome shotgun (WGS) entry which is preliminary data.</text>
</comment>
<evidence type="ECO:0000313" key="1">
    <source>
        <dbReference type="EMBL" id="KAF0710856.1"/>
    </source>
</evidence>
<dbReference type="EMBL" id="VJMI01018369">
    <property type="protein sequence ID" value="KAF0710856.1"/>
    <property type="molecule type" value="Genomic_DNA"/>
</dbReference>
<sequence>MGALVWVPHAVEVWKKAQIIQKLSETQVEVRFVSDGVEYDPEDGKIKTYDVREIAKLAGEVSSNAMPICNTF</sequence>
<feature type="non-terminal residue" evidence="1">
    <location>
        <position position="72"/>
    </location>
</feature>
<proteinExistence type="predicted"/>
<organism evidence="1 2">
    <name type="scientific">Aphanomyces astaci</name>
    <name type="common">Crayfish plague agent</name>
    <dbReference type="NCBI Taxonomy" id="112090"/>
    <lineage>
        <taxon>Eukaryota</taxon>
        <taxon>Sar</taxon>
        <taxon>Stramenopiles</taxon>
        <taxon>Oomycota</taxon>
        <taxon>Saprolegniomycetes</taxon>
        <taxon>Saprolegniales</taxon>
        <taxon>Verrucalvaceae</taxon>
        <taxon>Aphanomyces</taxon>
    </lineage>
</organism>
<dbReference type="Proteomes" id="UP000469452">
    <property type="component" value="Unassembled WGS sequence"/>
</dbReference>
<reference evidence="1 2" key="1">
    <citation type="submission" date="2019-06" db="EMBL/GenBank/DDBJ databases">
        <title>Genomics analysis of Aphanomyces spp. identifies a new class of oomycete effector associated with host adaptation.</title>
        <authorList>
            <person name="Gaulin E."/>
        </authorList>
    </citation>
    <scope>NUCLEOTIDE SEQUENCE [LARGE SCALE GENOMIC DNA]</scope>
    <source>
        <strain evidence="1 2">E</strain>
    </source>
</reference>
<protein>
    <submittedName>
        <fullName evidence="1">Uncharacterized protein</fullName>
    </submittedName>
</protein>
<accession>A0A6A4ZCH5</accession>